<dbReference type="EMBL" id="VBAI01000160">
    <property type="protein sequence ID" value="TMJ09369.1"/>
    <property type="molecule type" value="Genomic_DNA"/>
</dbReference>
<name>A0A537LHI6_9BACT</name>
<evidence type="ECO:0000256" key="9">
    <source>
        <dbReference type="SAM" id="MobiDB-lite"/>
    </source>
</evidence>
<comment type="subunit">
    <text evidence="6">Monomer. Associates with the 50S ribosomal subunit.</text>
</comment>
<evidence type="ECO:0000259" key="10">
    <source>
        <dbReference type="PROSITE" id="PS51705"/>
    </source>
</evidence>
<dbReference type="Gene3D" id="3.40.50.11060">
    <property type="entry name" value="GTPase HflX, N-terminal domain"/>
    <property type="match status" value="1"/>
</dbReference>
<feature type="region of interest" description="Disordered" evidence="9">
    <location>
        <begin position="1"/>
        <end position="91"/>
    </location>
</feature>
<proteinExistence type="inferred from homology"/>
<evidence type="ECO:0000256" key="7">
    <source>
        <dbReference type="PIRSR" id="PIRSR006809-1"/>
    </source>
</evidence>
<feature type="binding site" evidence="8">
    <location>
        <position position="293"/>
    </location>
    <ligand>
        <name>Mg(2+)</name>
        <dbReference type="ChEBI" id="CHEBI:18420"/>
    </ligand>
</feature>
<evidence type="ECO:0000313" key="11">
    <source>
        <dbReference type="EMBL" id="TMJ07489.1"/>
    </source>
</evidence>
<dbReference type="PIRSF" id="PIRSF006809">
    <property type="entry name" value="GTP-binding_hflX_prd"/>
    <property type="match status" value="1"/>
</dbReference>
<dbReference type="InterPro" id="IPR006073">
    <property type="entry name" value="GTP-bd"/>
</dbReference>
<evidence type="ECO:0000256" key="3">
    <source>
        <dbReference type="ARBA" id="ARBA00022741"/>
    </source>
</evidence>
<comment type="similarity">
    <text evidence="6">Belongs to the TRAFAC class OBG-HflX-like GTPase superfamily. HflX GTPase family.</text>
</comment>
<dbReference type="Proteomes" id="UP000318661">
    <property type="component" value="Unassembled WGS sequence"/>
</dbReference>
<comment type="cofactor">
    <cofactor evidence="8">
        <name>Mg(2+)</name>
        <dbReference type="ChEBI" id="CHEBI:18420"/>
    </cofactor>
</comment>
<evidence type="ECO:0000313" key="13">
    <source>
        <dbReference type="Proteomes" id="UP000315217"/>
    </source>
</evidence>
<dbReference type="InterPro" id="IPR027417">
    <property type="entry name" value="P-loop_NTPase"/>
</dbReference>
<feature type="binding site" evidence="8">
    <location>
        <position position="273"/>
    </location>
    <ligand>
        <name>Mg(2+)</name>
        <dbReference type="ChEBI" id="CHEBI:18420"/>
    </ligand>
</feature>
<feature type="binding site" evidence="7">
    <location>
        <begin position="403"/>
        <end position="405"/>
    </location>
    <ligand>
        <name>GTP</name>
        <dbReference type="ChEBI" id="CHEBI:37565"/>
    </ligand>
</feature>
<dbReference type="InterPro" id="IPR025121">
    <property type="entry name" value="GTPase_HflX_N"/>
</dbReference>
<dbReference type="InterPro" id="IPR030394">
    <property type="entry name" value="G_HFLX_dom"/>
</dbReference>
<dbReference type="FunFam" id="3.40.50.11060:FF:000001">
    <property type="entry name" value="GTPase HflX"/>
    <property type="match status" value="1"/>
</dbReference>
<dbReference type="HAMAP" id="MF_00900">
    <property type="entry name" value="GTPase_HflX"/>
    <property type="match status" value="1"/>
</dbReference>
<dbReference type="Pfam" id="PF13167">
    <property type="entry name" value="GTP-bdg_N"/>
    <property type="match status" value="1"/>
</dbReference>
<dbReference type="GO" id="GO:0043022">
    <property type="term" value="F:ribosome binding"/>
    <property type="evidence" value="ECO:0007669"/>
    <property type="project" value="TreeGrafter"/>
</dbReference>
<dbReference type="SUPFAM" id="SSF52540">
    <property type="entry name" value="P-loop containing nucleoside triphosphate hydrolases"/>
    <property type="match status" value="1"/>
</dbReference>
<feature type="domain" description="Hflx-type G" evidence="10">
    <location>
        <begin position="260"/>
        <end position="422"/>
    </location>
</feature>
<dbReference type="GO" id="GO:0005525">
    <property type="term" value="F:GTP binding"/>
    <property type="evidence" value="ECO:0007669"/>
    <property type="project" value="UniProtKB-UniRule"/>
</dbReference>
<dbReference type="GO" id="GO:0003924">
    <property type="term" value="F:GTPase activity"/>
    <property type="evidence" value="ECO:0007669"/>
    <property type="project" value="UniProtKB-UniRule"/>
</dbReference>
<evidence type="ECO:0000256" key="5">
    <source>
        <dbReference type="ARBA" id="ARBA00023134"/>
    </source>
</evidence>
<dbReference type="Pfam" id="PF01926">
    <property type="entry name" value="MMR_HSR1"/>
    <property type="match status" value="1"/>
</dbReference>
<dbReference type="Gene3D" id="6.10.250.2860">
    <property type="match status" value="1"/>
</dbReference>
<dbReference type="GO" id="GO:0005737">
    <property type="term" value="C:cytoplasm"/>
    <property type="evidence" value="ECO:0007669"/>
    <property type="project" value="UniProtKB-SubCell"/>
</dbReference>
<accession>A0A537LHI6</accession>
<feature type="binding site" evidence="7">
    <location>
        <begin position="313"/>
        <end position="316"/>
    </location>
    <ligand>
        <name>GTP</name>
        <dbReference type="ChEBI" id="CHEBI:37565"/>
    </ligand>
</feature>
<dbReference type="Pfam" id="PF16360">
    <property type="entry name" value="GTP-bdg_M"/>
    <property type="match status" value="1"/>
</dbReference>
<keyword evidence="4 8" id="KW-0460">Magnesium</keyword>
<evidence type="ECO:0000256" key="4">
    <source>
        <dbReference type="ARBA" id="ARBA00022842"/>
    </source>
</evidence>
<comment type="function">
    <text evidence="6">GTPase that associates with the 50S ribosomal subunit and may have a role during protein synthesis or ribosome biogenesis.</text>
</comment>
<dbReference type="Proteomes" id="UP000315217">
    <property type="component" value="Unassembled WGS sequence"/>
</dbReference>
<keyword evidence="5 6" id="KW-0342">GTP-binding</keyword>
<evidence type="ECO:0000256" key="8">
    <source>
        <dbReference type="PIRSR" id="PIRSR006809-2"/>
    </source>
</evidence>
<evidence type="ECO:0000256" key="1">
    <source>
        <dbReference type="ARBA" id="ARBA00022490"/>
    </source>
</evidence>
<dbReference type="Gene3D" id="3.40.50.300">
    <property type="entry name" value="P-loop containing nucleotide triphosphate hydrolases"/>
    <property type="match status" value="1"/>
</dbReference>
<protein>
    <recommendedName>
        <fullName evidence="6">GTPase HflX</fullName>
    </recommendedName>
    <alternativeName>
        <fullName evidence="6">GTP-binding protein HflX</fullName>
    </alternativeName>
</protein>
<comment type="subcellular location">
    <subcellularLocation>
        <location evidence="6">Cytoplasm</location>
    </subcellularLocation>
    <text evidence="6">May associate with membranes.</text>
</comment>
<dbReference type="PROSITE" id="PS51705">
    <property type="entry name" value="G_HFLX"/>
    <property type="match status" value="1"/>
</dbReference>
<reference evidence="13 14" key="1">
    <citation type="journal article" date="2019" name="Nat. Microbiol.">
        <title>Mediterranean grassland soil C-N compound turnover is dependent on rainfall and depth, and is mediated by genomically divergent microorganisms.</title>
        <authorList>
            <person name="Diamond S."/>
            <person name="Andeer P.F."/>
            <person name="Li Z."/>
            <person name="Crits-Christoph A."/>
            <person name="Burstein D."/>
            <person name="Anantharaman K."/>
            <person name="Lane K.R."/>
            <person name="Thomas B.C."/>
            <person name="Pan C."/>
            <person name="Northen T.R."/>
            <person name="Banfield J.F."/>
        </authorList>
    </citation>
    <scope>NUCLEOTIDE SEQUENCE [LARGE SCALE GENOMIC DNA]</scope>
    <source>
        <strain evidence="12">NP_1</strain>
        <strain evidence="11">NP_2</strain>
    </source>
</reference>
<keyword evidence="2 8" id="KW-0479">Metal-binding</keyword>
<dbReference type="NCBIfam" id="TIGR03156">
    <property type="entry name" value="GTP_HflX"/>
    <property type="match status" value="1"/>
</dbReference>
<organism evidence="11 14">
    <name type="scientific">Candidatus Segetimicrobium genomatis</name>
    <dbReference type="NCBI Taxonomy" id="2569760"/>
    <lineage>
        <taxon>Bacteria</taxon>
        <taxon>Bacillati</taxon>
        <taxon>Candidatus Sysuimicrobiota</taxon>
        <taxon>Candidatus Sysuimicrobiia</taxon>
        <taxon>Candidatus Sysuimicrobiales</taxon>
        <taxon>Candidatus Segetimicrobiaceae</taxon>
        <taxon>Candidatus Segetimicrobium</taxon>
    </lineage>
</organism>
<dbReference type="PANTHER" id="PTHR10229:SF0">
    <property type="entry name" value="GTP-BINDING PROTEIN 6-RELATED"/>
    <property type="match status" value="1"/>
</dbReference>
<dbReference type="PRINTS" id="PR00326">
    <property type="entry name" value="GTP1OBG"/>
</dbReference>
<keyword evidence="1 6" id="KW-0963">Cytoplasm</keyword>
<keyword evidence="3 6" id="KW-0547">Nucleotide-binding</keyword>
<dbReference type="AlphaFoldDB" id="A0A537LHI6"/>
<dbReference type="GO" id="GO:0046872">
    <property type="term" value="F:metal ion binding"/>
    <property type="evidence" value="ECO:0007669"/>
    <property type="project" value="UniProtKB-KW"/>
</dbReference>
<evidence type="ECO:0000256" key="6">
    <source>
        <dbReference type="HAMAP-Rule" id="MF_00900"/>
    </source>
</evidence>
<dbReference type="PANTHER" id="PTHR10229">
    <property type="entry name" value="GTP-BINDING PROTEIN HFLX"/>
    <property type="match status" value="1"/>
</dbReference>
<evidence type="ECO:0000313" key="12">
    <source>
        <dbReference type="EMBL" id="TMJ09369.1"/>
    </source>
</evidence>
<evidence type="ECO:0000256" key="2">
    <source>
        <dbReference type="ARBA" id="ARBA00022723"/>
    </source>
</evidence>
<sequence>MRADLPDNCRRQTGRSAAAPHGGFRAGAAQHGGGIAIGTTREIGQGPDGAPRGTPDRTPGPERAILVGLLRARPSGTRHSPRDSQGSDLEELSRLAETAGAVVAGRVLQKRPKPDPRSFIGAGKVEDLKEDIYEHSADLVILDGELTPAQQRNLERLLEVKVIDRTALVLDIFARRAHTKEGRLQVELAQMTYLLPRLTGRGIWLSRLGGGIGTRGPGETKLEVDRRRIRRRITDLRREIAGISRHRALQRQARREAQFPVVALVGYTNAGKSTLLNALTDAGVFVEDKLFATLDPTIRKVMLPNQRAVLLVDTVGFISRLPTQLVVAFRATLEEVTEADLLVHVVDASHAAWRAQIAAVNTVLKELDAADKPVVYAINKIDRLPTPRARDLASEVGEGVPISALQKVGLINLLRRIAQQLPEPLERVKLLVPYKQARTVSEIFGWGRIISQEYGEQGITVEAELPHVHAERLRALYNGADLK</sequence>
<feature type="binding site" evidence="7">
    <location>
        <begin position="379"/>
        <end position="382"/>
    </location>
    <ligand>
        <name>GTP</name>
        <dbReference type="ChEBI" id="CHEBI:37565"/>
    </ligand>
</feature>
<feature type="compositionally biased region" description="Basic and acidic residues" evidence="9">
    <location>
        <begin position="1"/>
        <end position="10"/>
    </location>
</feature>
<evidence type="ECO:0000313" key="14">
    <source>
        <dbReference type="Proteomes" id="UP000318661"/>
    </source>
</evidence>
<dbReference type="InterPro" id="IPR032305">
    <property type="entry name" value="GTP-bd_M"/>
</dbReference>
<feature type="binding site" evidence="7">
    <location>
        <begin position="266"/>
        <end position="273"/>
    </location>
    <ligand>
        <name>GTP</name>
        <dbReference type="ChEBI" id="CHEBI:37565"/>
    </ligand>
</feature>
<dbReference type="InterPro" id="IPR042108">
    <property type="entry name" value="GTPase_HflX_N_sf"/>
</dbReference>
<gene>
    <name evidence="6 11" type="primary">hflX</name>
    <name evidence="12" type="ORF">E6G98_09720</name>
    <name evidence="11" type="ORF">E6G99_06545</name>
</gene>
<dbReference type="CDD" id="cd01878">
    <property type="entry name" value="HflX"/>
    <property type="match status" value="1"/>
</dbReference>
<comment type="caution">
    <text evidence="11">The sequence shown here is derived from an EMBL/GenBank/DDBJ whole genome shotgun (WGS) entry which is preliminary data.</text>
</comment>
<feature type="binding site" evidence="7">
    <location>
        <begin position="291"/>
        <end position="295"/>
    </location>
    <ligand>
        <name>GTP</name>
        <dbReference type="ChEBI" id="CHEBI:37565"/>
    </ligand>
</feature>
<dbReference type="EMBL" id="VBAJ01000174">
    <property type="protein sequence ID" value="TMJ07489.1"/>
    <property type="molecule type" value="Genomic_DNA"/>
</dbReference>
<dbReference type="InterPro" id="IPR016496">
    <property type="entry name" value="GTPase_HflX"/>
</dbReference>